<name>A0ABP8DS21_9ACTN</name>
<evidence type="ECO:0000313" key="2">
    <source>
        <dbReference type="EMBL" id="GAA4262815.1"/>
    </source>
</evidence>
<protein>
    <submittedName>
        <fullName evidence="2">Uncharacterized protein</fullName>
    </submittedName>
</protein>
<dbReference type="Proteomes" id="UP001500620">
    <property type="component" value="Unassembled WGS sequence"/>
</dbReference>
<evidence type="ECO:0000313" key="3">
    <source>
        <dbReference type="Proteomes" id="UP001500620"/>
    </source>
</evidence>
<keyword evidence="3" id="KW-1185">Reference proteome</keyword>
<sequence>MTVTSLSPTTTRCSPTPPPSHPLVALIPDSLGSSDERVATRRAAGYETVNADADGAGQVGRSVRTRLAVLAAPVLNRFWPTSAGAAGALAESVEMLRVVVMHRLAHVRAARTEAAGCDTTRP</sequence>
<comment type="caution">
    <text evidence="2">The sequence shown here is derived from an EMBL/GenBank/DDBJ whole genome shotgun (WGS) entry which is preliminary data.</text>
</comment>
<dbReference type="EMBL" id="BAABAT010000055">
    <property type="protein sequence ID" value="GAA4262815.1"/>
    <property type="molecule type" value="Genomic_DNA"/>
</dbReference>
<evidence type="ECO:0000256" key="1">
    <source>
        <dbReference type="SAM" id="MobiDB-lite"/>
    </source>
</evidence>
<proteinExistence type="predicted"/>
<organism evidence="2 3">
    <name type="scientific">Dactylosporangium darangshiense</name>
    <dbReference type="NCBI Taxonomy" id="579108"/>
    <lineage>
        <taxon>Bacteria</taxon>
        <taxon>Bacillati</taxon>
        <taxon>Actinomycetota</taxon>
        <taxon>Actinomycetes</taxon>
        <taxon>Micromonosporales</taxon>
        <taxon>Micromonosporaceae</taxon>
        <taxon>Dactylosporangium</taxon>
    </lineage>
</organism>
<feature type="compositionally biased region" description="Low complexity" evidence="1">
    <location>
        <begin position="1"/>
        <end position="14"/>
    </location>
</feature>
<reference evidence="3" key="1">
    <citation type="journal article" date="2019" name="Int. J. Syst. Evol. Microbiol.">
        <title>The Global Catalogue of Microorganisms (GCM) 10K type strain sequencing project: providing services to taxonomists for standard genome sequencing and annotation.</title>
        <authorList>
            <consortium name="The Broad Institute Genomics Platform"/>
            <consortium name="The Broad Institute Genome Sequencing Center for Infectious Disease"/>
            <person name="Wu L."/>
            <person name="Ma J."/>
        </authorList>
    </citation>
    <scope>NUCLEOTIDE SEQUENCE [LARGE SCALE GENOMIC DNA]</scope>
    <source>
        <strain evidence="3">JCM 17441</strain>
    </source>
</reference>
<accession>A0ABP8DS21</accession>
<feature type="region of interest" description="Disordered" evidence="1">
    <location>
        <begin position="1"/>
        <end position="21"/>
    </location>
</feature>
<gene>
    <name evidence="2" type="ORF">GCM10022255_101720</name>
</gene>